<dbReference type="RefSeq" id="WP_131014391.1">
    <property type="nucleotide sequence ID" value="NZ_SIRE01000011.1"/>
</dbReference>
<evidence type="ECO:0000313" key="2">
    <source>
        <dbReference type="Proteomes" id="UP000293142"/>
    </source>
</evidence>
<keyword evidence="2" id="KW-1185">Reference proteome</keyword>
<evidence type="ECO:0000313" key="1">
    <source>
        <dbReference type="EMBL" id="TBL77675.1"/>
    </source>
</evidence>
<dbReference type="AlphaFoldDB" id="A0A4Q9DS07"/>
<comment type="caution">
    <text evidence="1">The sequence shown here is derived from an EMBL/GenBank/DDBJ whole genome shotgun (WGS) entry which is preliminary data.</text>
</comment>
<sequence length="151" mass="17609">MARLEYRLYEETGEFPMLYYYEDISEEEIAMRFACHYFVKDDKVYGKTSVAVEADCFVVYVQEDAEERTVPDWAAEEAAGAGICVELREYKEDADNYPLVCEYTFADNKTALLYLLSDYLYEENTEWYKTSAEIDEDRAVYVIYAAPAEQA</sequence>
<proteinExistence type="predicted"/>
<dbReference type="OrthoDB" id="1682087at2"/>
<dbReference type="EMBL" id="SIRE01000011">
    <property type="protein sequence ID" value="TBL77675.1"/>
    <property type="molecule type" value="Genomic_DNA"/>
</dbReference>
<reference evidence="1 2" key="1">
    <citation type="submission" date="2019-02" db="EMBL/GenBank/DDBJ databases">
        <title>Paenibacillus sp. nov., isolated from surface-sterilized tissue of Thalictrum simplex L.</title>
        <authorList>
            <person name="Tuo L."/>
        </authorList>
    </citation>
    <scope>NUCLEOTIDE SEQUENCE [LARGE SCALE GENOMIC DNA]</scope>
    <source>
        <strain evidence="1 2">N2SHLJ1</strain>
    </source>
</reference>
<dbReference type="Proteomes" id="UP000293142">
    <property type="component" value="Unassembled WGS sequence"/>
</dbReference>
<accession>A0A4Q9DS07</accession>
<protein>
    <submittedName>
        <fullName evidence="1">Uncharacterized protein</fullName>
    </submittedName>
</protein>
<gene>
    <name evidence="1" type="ORF">EYB31_16125</name>
</gene>
<name>A0A4Q9DS07_9BACL</name>
<organism evidence="1 2">
    <name type="scientific">Paenibacillus thalictri</name>
    <dbReference type="NCBI Taxonomy" id="2527873"/>
    <lineage>
        <taxon>Bacteria</taxon>
        <taxon>Bacillati</taxon>
        <taxon>Bacillota</taxon>
        <taxon>Bacilli</taxon>
        <taxon>Bacillales</taxon>
        <taxon>Paenibacillaceae</taxon>
        <taxon>Paenibacillus</taxon>
    </lineage>
</organism>